<evidence type="ECO:0000313" key="9">
    <source>
        <dbReference type="EMBL" id="TFE27247.1"/>
    </source>
</evidence>
<feature type="transmembrane region" description="Helical" evidence="8">
    <location>
        <begin position="67"/>
        <end position="84"/>
    </location>
</feature>
<dbReference type="Pfam" id="PF03845">
    <property type="entry name" value="Spore_permease"/>
    <property type="match status" value="1"/>
</dbReference>
<keyword evidence="5 8" id="KW-0812">Transmembrane</keyword>
<dbReference type="GO" id="GO:0009847">
    <property type="term" value="P:spore germination"/>
    <property type="evidence" value="ECO:0007669"/>
    <property type="project" value="InterPro"/>
</dbReference>
<dbReference type="EMBL" id="SOMN01000010">
    <property type="protein sequence ID" value="TFE27247.1"/>
    <property type="molecule type" value="Genomic_DNA"/>
</dbReference>
<accession>A0A4Y8M0F5</accession>
<feature type="transmembrane region" description="Helical" evidence="8">
    <location>
        <begin position="104"/>
        <end position="122"/>
    </location>
</feature>
<dbReference type="OrthoDB" id="2840438at2"/>
<dbReference type="GO" id="GO:0016020">
    <property type="term" value="C:membrane"/>
    <property type="evidence" value="ECO:0007669"/>
    <property type="project" value="UniProtKB-SubCell"/>
</dbReference>
<gene>
    <name evidence="9" type="ORF">E2980_10140</name>
</gene>
<reference evidence="9 10" key="1">
    <citation type="submission" date="2019-03" db="EMBL/GenBank/DDBJ databases">
        <title>Cohnella endophytica sp. nov., a novel endophytic bacterium isolated from bark of Sonneratia apetala.</title>
        <authorList>
            <person name="Tuo L."/>
        </authorList>
    </citation>
    <scope>NUCLEOTIDE SEQUENCE [LARGE SCALE GENOMIC DNA]</scope>
    <source>
        <strain evidence="9 10">CCTCC AB 208254</strain>
    </source>
</reference>
<evidence type="ECO:0000256" key="2">
    <source>
        <dbReference type="ARBA" id="ARBA00007998"/>
    </source>
</evidence>
<keyword evidence="10" id="KW-1185">Reference proteome</keyword>
<keyword evidence="7 8" id="KW-0472">Membrane</keyword>
<keyword evidence="4" id="KW-0309">Germination</keyword>
<evidence type="ECO:0000256" key="8">
    <source>
        <dbReference type="SAM" id="Phobius"/>
    </source>
</evidence>
<protein>
    <submittedName>
        <fullName evidence="9">Uncharacterized protein</fullName>
    </submittedName>
</protein>
<dbReference type="PANTHER" id="PTHR34975:SF2">
    <property type="entry name" value="SPORE GERMINATION PROTEIN A2"/>
    <property type="match status" value="1"/>
</dbReference>
<evidence type="ECO:0000256" key="3">
    <source>
        <dbReference type="ARBA" id="ARBA00022448"/>
    </source>
</evidence>
<proteinExistence type="inferred from homology"/>
<keyword evidence="6 8" id="KW-1133">Transmembrane helix</keyword>
<evidence type="ECO:0000256" key="4">
    <source>
        <dbReference type="ARBA" id="ARBA00022544"/>
    </source>
</evidence>
<feature type="transmembrane region" description="Helical" evidence="8">
    <location>
        <begin position="35"/>
        <end position="55"/>
    </location>
</feature>
<dbReference type="PANTHER" id="PTHR34975">
    <property type="entry name" value="SPORE GERMINATION PROTEIN A2"/>
    <property type="match status" value="1"/>
</dbReference>
<dbReference type="AlphaFoldDB" id="A0A4Y8M0F5"/>
<name>A0A4Y8M0F5_9BACL</name>
<organism evidence="9 10">
    <name type="scientific">Cohnella luojiensis</name>
    <dbReference type="NCBI Taxonomy" id="652876"/>
    <lineage>
        <taxon>Bacteria</taxon>
        <taxon>Bacillati</taxon>
        <taxon>Bacillota</taxon>
        <taxon>Bacilli</taxon>
        <taxon>Bacillales</taxon>
        <taxon>Paenibacillaceae</taxon>
        <taxon>Cohnella</taxon>
    </lineage>
</organism>
<keyword evidence="3" id="KW-0813">Transport</keyword>
<evidence type="ECO:0000313" key="10">
    <source>
        <dbReference type="Proteomes" id="UP000297900"/>
    </source>
</evidence>
<comment type="caution">
    <text evidence="9">The sequence shown here is derived from an EMBL/GenBank/DDBJ whole genome shotgun (WGS) entry which is preliminary data.</text>
</comment>
<evidence type="ECO:0000256" key="6">
    <source>
        <dbReference type="ARBA" id="ARBA00022989"/>
    </source>
</evidence>
<dbReference type="Proteomes" id="UP000297900">
    <property type="component" value="Unassembled WGS sequence"/>
</dbReference>
<evidence type="ECO:0000256" key="1">
    <source>
        <dbReference type="ARBA" id="ARBA00004141"/>
    </source>
</evidence>
<evidence type="ECO:0000256" key="7">
    <source>
        <dbReference type="ARBA" id="ARBA00023136"/>
    </source>
</evidence>
<dbReference type="InterPro" id="IPR004761">
    <property type="entry name" value="Spore_GerAB"/>
</dbReference>
<comment type="subcellular location">
    <subcellularLocation>
        <location evidence="1">Membrane</location>
        <topology evidence="1">Multi-pass membrane protein</topology>
    </subcellularLocation>
</comment>
<evidence type="ECO:0000256" key="5">
    <source>
        <dbReference type="ARBA" id="ARBA00022692"/>
    </source>
</evidence>
<sequence length="127" mass="14694">MVTNIALIRRRLKSHLLQFVQLIKIAEVFERFDELVILLFYAGIFIKTTIWYLAAVLGLSQLFNTDYRRFVLPVGAVMYAASFLPRSWQSHLEMGKIIAEQFKANMIFIGVIPTILFIVMLIRGRGK</sequence>
<comment type="similarity">
    <text evidence="2">Belongs to the amino acid-polyamine-organocation (APC) superfamily. Spore germination protein (SGP) (TC 2.A.3.9) family.</text>
</comment>